<name>A0A0X8X7R3_HALHR</name>
<dbReference type="KEGG" id="hhk:HH1059_24520"/>
<proteinExistence type="predicted"/>
<keyword evidence="3" id="KW-1185">Reference proteome</keyword>
<feature type="chain" id="PRO_5007071579" evidence="1">
    <location>
        <begin position="22"/>
        <end position="191"/>
    </location>
</feature>
<evidence type="ECO:0000313" key="2">
    <source>
        <dbReference type="EMBL" id="BAU56523.1"/>
    </source>
</evidence>
<keyword evidence="1" id="KW-0732">Signal</keyword>
<protein>
    <submittedName>
        <fullName evidence="2">Orphan protein</fullName>
    </submittedName>
</protein>
<feature type="signal peptide" evidence="1">
    <location>
        <begin position="1"/>
        <end position="21"/>
    </location>
</feature>
<dbReference type="EMBL" id="AP017372">
    <property type="protein sequence ID" value="BAU56523.1"/>
    <property type="molecule type" value="Genomic_DNA"/>
</dbReference>
<dbReference type="PROSITE" id="PS51257">
    <property type="entry name" value="PROKAR_LIPOPROTEIN"/>
    <property type="match status" value="1"/>
</dbReference>
<dbReference type="AlphaFoldDB" id="A0A0X8X7R3"/>
<reference evidence="2" key="1">
    <citation type="submission" date="2016-02" db="EMBL/GenBank/DDBJ databases">
        <title>Halorhodospira halochloris DSM-1059 complete genome, version 2.</title>
        <authorList>
            <person name="Tsukatani Y."/>
        </authorList>
    </citation>
    <scope>NUCLEOTIDE SEQUENCE</scope>
    <source>
        <strain evidence="2">DSM 1059</strain>
    </source>
</reference>
<accession>A0A0X8X7R3</accession>
<gene>
    <name evidence="2" type="ORF">HH1059_24520</name>
</gene>
<evidence type="ECO:0000313" key="3">
    <source>
        <dbReference type="Proteomes" id="UP000218890"/>
    </source>
</evidence>
<dbReference type="RefSeq" id="WP_096406496.1">
    <property type="nucleotide sequence ID" value="NZ_AP017372.2"/>
</dbReference>
<dbReference type="OrthoDB" id="5616064at2"/>
<sequence length="191" mass="20614">MKKSLISVLALGLPLALVVGCETTPEDDDPDMSDLPDWVTQPHAEDGLAATACVATAGSFSRDQSRADLQARQQLAAQMGTQIESMAEQYERTIETDGEISTGAHFEEVTRGVVEQELQGSNRIKGDYVTMPGGDQEFCSMMAVGQSSVNAILEEVASAAGADEDAFTQDEMREQFMSQEALNRMDEQLGN</sequence>
<dbReference type="Proteomes" id="UP000218890">
    <property type="component" value="Chromosome"/>
</dbReference>
<organism evidence="2 3">
    <name type="scientific">Halorhodospira halochloris</name>
    <name type="common">Ectothiorhodospira halochloris</name>
    <dbReference type="NCBI Taxonomy" id="1052"/>
    <lineage>
        <taxon>Bacteria</taxon>
        <taxon>Pseudomonadati</taxon>
        <taxon>Pseudomonadota</taxon>
        <taxon>Gammaproteobacteria</taxon>
        <taxon>Chromatiales</taxon>
        <taxon>Ectothiorhodospiraceae</taxon>
        <taxon>Halorhodospira</taxon>
    </lineage>
</organism>
<evidence type="ECO:0000256" key="1">
    <source>
        <dbReference type="SAM" id="SignalP"/>
    </source>
</evidence>